<dbReference type="RefSeq" id="WP_153791930.1">
    <property type="nucleotide sequence ID" value="NZ_CP045915.1"/>
</dbReference>
<sequence length="151" mass="17260">MQIRKLNKNDKPPIDLLFLADPSRKLIEEYLKRGACYIAEKNNKIIGVYILLPTKPNTIELVNIAVSEHEQGKGVGKQLIMDAIQKSTANGYKTIEVGTGNSSIGQLALYQKCGFRINSIDRDFFVRHYEEDIFENGIWCRDMIRLSQKLK</sequence>
<dbReference type="Gene3D" id="3.40.630.30">
    <property type="match status" value="1"/>
</dbReference>
<evidence type="ECO:0000259" key="2">
    <source>
        <dbReference type="PROSITE" id="PS51186"/>
    </source>
</evidence>
<dbReference type="InterPro" id="IPR016181">
    <property type="entry name" value="Acyl_CoA_acyltransferase"/>
</dbReference>
<proteinExistence type="predicted"/>
<dbReference type="KEGG" id="grc:GI584_16745"/>
<dbReference type="InterPro" id="IPR050769">
    <property type="entry name" value="NAT_camello-type"/>
</dbReference>
<protein>
    <submittedName>
        <fullName evidence="3">GNAT family N-acetyltransferase</fullName>
    </submittedName>
</protein>
<name>A0A5Q2TNC7_9BACI</name>
<accession>A0A5Q2TNC7</accession>
<feature type="domain" description="N-acetyltransferase" evidence="2">
    <location>
        <begin position="1"/>
        <end position="151"/>
    </location>
</feature>
<keyword evidence="1 3" id="KW-0808">Transferase</keyword>
<gene>
    <name evidence="3" type="ORF">GI584_16745</name>
</gene>
<evidence type="ECO:0000256" key="1">
    <source>
        <dbReference type="ARBA" id="ARBA00022679"/>
    </source>
</evidence>
<dbReference type="PROSITE" id="PS51186">
    <property type="entry name" value="GNAT"/>
    <property type="match status" value="1"/>
</dbReference>
<dbReference type="EMBL" id="CP045915">
    <property type="protein sequence ID" value="QGH35592.1"/>
    <property type="molecule type" value="Genomic_DNA"/>
</dbReference>
<dbReference type="GO" id="GO:0008080">
    <property type="term" value="F:N-acetyltransferase activity"/>
    <property type="evidence" value="ECO:0007669"/>
    <property type="project" value="InterPro"/>
</dbReference>
<organism evidence="3 4">
    <name type="scientific">Gracilibacillus salitolerans</name>
    <dbReference type="NCBI Taxonomy" id="2663022"/>
    <lineage>
        <taxon>Bacteria</taxon>
        <taxon>Bacillati</taxon>
        <taxon>Bacillota</taxon>
        <taxon>Bacilli</taxon>
        <taxon>Bacillales</taxon>
        <taxon>Bacillaceae</taxon>
        <taxon>Gracilibacillus</taxon>
    </lineage>
</organism>
<dbReference type="Pfam" id="PF00583">
    <property type="entry name" value="Acetyltransf_1"/>
    <property type="match status" value="1"/>
</dbReference>
<dbReference type="AlphaFoldDB" id="A0A5Q2TNC7"/>
<dbReference type="SUPFAM" id="SSF55729">
    <property type="entry name" value="Acyl-CoA N-acyltransferases (Nat)"/>
    <property type="match status" value="1"/>
</dbReference>
<keyword evidence="4" id="KW-1185">Reference proteome</keyword>
<evidence type="ECO:0000313" key="3">
    <source>
        <dbReference type="EMBL" id="QGH35592.1"/>
    </source>
</evidence>
<dbReference type="CDD" id="cd04301">
    <property type="entry name" value="NAT_SF"/>
    <property type="match status" value="1"/>
</dbReference>
<dbReference type="PANTHER" id="PTHR13947:SF37">
    <property type="entry name" value="LD18367P"/>
    <property type="match status" value="1"/>
</dbReference>
<evidence type="ECO:0000313" key="4">
    <source>
        <dbReference type="Proteomes" id="UP000339690"/>
    </source>
</evidence>
<dbReference type="Proteomes" id="UP000339690">
    <property type="component" value="Chromosome"/>
</dbReference>
<dbReference type="InterPro" id="IPR000182">
    <property type="entry name" value="GNAT_dom"/>
</dbReference>
<dbReference type="PANTHER" id="PTHR13947">
    <property type="entry name" value="GNAT FAMILY N-ACETYLTRANSFERASE"/>
    <property type="match status" value="1"/>
</dbReference>
<reference evidence="3 4" key="1">
    <citation type="submission" date="2019-11" db="EMBL/GenBank/DDBJ databases">
        <title>Gracilibacillus salitolerans sp. nov., a moderate halophile isolated from a saline soil in northwest China.</title>
        <authorList>
            <person name="Gan L."/>
        </authorList>
    </citation>
    <scope>NUCLEOTIDE SEQUENCE [LARGE SCALE GENOMIC DNA]</scope>
    <source>
        <strain evidence="3 4">SCU50</strain>
    </source>
</reference>